<organism evidence="1">
    <name type="scientific">Nymphaea colorata</name>
    <name type="common">pocket water lily</name>
    <dbReference type="NCBI Taxonomy" id="210225"/>
    <lineage>
        <taxon>Eukaryota</taxon>
        <taxon>Viridiplantae</taxon>
        <taxon>Streptophyta</taxon>
        <taxon>Embryophyta</taxon>
        <taxon>Tracheophyta</taxon>
        <taxon>Spermatophyta</taxon>
        <taxon>Magnoliopsida</taxon>
        <taxon>Nymphaeales</taxon>
        <taxon>Nymphaeaceae</taxon>
        <taxon>Nymphaea</taxon>
    </lineage>
</organism>
<accession>A0A5K0XXF2</accession>
<protein>
    <recommendedName>
        <fullName evidence="2">Strictosidine synthase conserved region domain-containing protein</fullName>
    </recommendedName>
</protein>
<gene>
    <name evidence="1" type="ORF">NYM_LOCUS7048</name>
</gene>
<proteinExistence type="predicted"/>
<evidence type="ECO:0008006" key="2">
    <source>
        <dbReference type="Google" id="ProtNLM"/>
    </source>
</evidence>
<name>A0A5K0XXF2_9MAGN</name>
<reference evidence="1" key="1">
    <citation type="submission" date="2019-09" db="EMBL/GenBank/DDBJ databases">
        <authorList>
            <person name="Zhang L."/>
        </authorList>
    </citation>
    <scope>NUCLEOTIDE SEQUENCE</scope>
</reference>
<dbReference type="EMBL" id="LR721776">
    <property type="protein sequence ID" value="VVV69786.1"/>
    <property type="molecule type" value="Genomic_DNA"/>
</dbReference>
<dbReference type="AlphaFoldDB" id="A0A5K0XXF2"/>
<evidence type="ECO:0000313" key="1">
    <source>
        <dbReference type="EMBL" id="VVV69786.1"/>
    </source>
</evidence>
<sequence>MRTGGKELIYSSKLFKHILVKIPRLLNRYLKIRQKAMVINVDADGKIINYLDDSTGKVISLVTSAVQSGDHLYLGNLNTKFIGRLALQKAKK</sequence>